<name>A0A0C9ZMG7_9AGAM</name>
<dbReference type="STRING" id="930992.A0A0C9ZMG7"/>
<dbReference type="Pfam" id="PF14529">
    <property type="entry name" value="Exo_endo_phos_2"/>
    <property type="match status" value="1"/>
</dbReference>
<feature type="domain" description="Endonuclease/exonuclease/phosphatase" evidence="1">
    <location>
        <begin position="35"/>
        <end position="115"/>
    </location>
</feature>
<dbReference type="GO" id="GO:0003824">
    <property type="term" value="F:catalytic activity"/>
    <property type="evidence" value="ECO:0007669"/>
    <property type="project" value="InterPro"/>
</dbReference>
<evidence type="ECO:0000313" key="3">
    <source>
        <dbReference type="Proteomes" id="UP000054485"/>
    </source>
</evidence>
<accession>A0A0C9ZMG7</accession>
<dbReference type="EMBL" id="KN835372">
    <property type="protein sequence ID" value="KIK38820.1"/>
    <property type="molecule type" value="Genomic_DNA"/>
</dbReference>
<dbReference type="InParanoid" id="A0A0C9ZMG7"/>
<keyword evidence="3" id="KW-1185">Reference proteome</keyword>
<dbReference type="Gene3D" id="3.60.10.10">
    <property type="entry name" value="Endonuclease/exonuclease/phosphatase"/>
    <property type="match status" value="1"/>
</dbReference>
<reference evidence="3" key="2">
    <citation type="submission" date="2015-01" db="EMBL/GenBank/DDBJ databases">
        <title>Evolutionary Origins and Diversification of the Mycorrhizal Mutualists.</title>
        <authorList>
            <consortium name="DOE Joint Genome Institute"/>
            <consortium name="Mycorrhizal Genomics Consortium"/>
            <person name="Kohler A."/>
            <person name="Kuo A."/>
            <person name="Nagy L.G."/>
            <person name="Floudas D."/>
            <person name="Copeland A."/>
            <person name="Barry K.W."/>
            <person name="Cichocki N."/>
            <person name="Veneault-Fourrey C."/>
            <person name="LaButti K."/>
            <person name="Lindquist E.A."/>
            <person name="Lipzen A."/>
            <person name="Lundell T."/>
            <person name="Morin E."/>
            <person name="Murat C."/>
            <person name="Riley R."/>
            <person name="Ohm R."/>
            <person name="Sun H."/>
            <person name="Tunlid A."/>
            <person name="Henrissat B."/>
            <person name="Grigoriev I.V."/>
            <person name="Hibbett D.S."/>
            <person name="Martin F."/>
        </authorList>
    </citation>
    <scope>NUCLEOTIDE SEQUENCE [LARGE SCALE GENOMIC DNA]</scope>
    <source>
        <strain evidence="3">UH-Slu-Lm8-n1</strain>
    </source>
</reference>
<dbReference type="SUPFAM" id="SSF56219">
    <property type="entry name" value="DNase I-like"/>
    <property type="match status" value="1"/>
</dbReference>
<dbReference type="AlphaFoldDB" id="A0A0C9ZMG7"/>
<dbReference type="InterPro" id="IPR036691">
    <property type="entry name" value="Endo/exonu/phosph_ase_sf"/>
</dbReference>
<dbReference type="Proteomes" id="UP000054485">
    <property type="component" value="Unassembled WGS sequence"/>
</dbReference>
<dbReference type="HOGENOM" id="CLU_132777_0_0_1"/>
<dbReference type="InterPro" id="IPR005135">
    <property type="entry name" value="Endo/exonuclease/phosphatase"/>
</dbReference>
<gene>
    <name evidence="2" type="ORF">CY34DRAFT_90315</name>
</gene>
<evidence type="ECO:0000313" key="2">
    <source>
        <dbReference type="EMBL" id="KIK38820.1"/>
    </source>
</evidence>
<dbReference type="OrthoDB" id="2840473at2759"/>
<sequence>MLISTSLDTNLWKHIPFPSSDVTLLQLSGPYSKCTIVNIYNDCHSQSTLETLDTFIESNVATLRPTINDHVLWMGDFNRHHPLWEEMRHHHLFNYTAANPLIDLIANYGMIQLRCTGGEEP</sequence>
<reference evidence="2 3" key="1">
    <citation type="submission" date="2014-04" db="EMBL/GenBank/DDBJ databases">
        <authorList>
            <consortium name="DOE Joint Genome Institute"/>
            <person name="Kuo A."/>
            <person name="Ruytinx J."/>
            <person name="Rineau F."/>
            <person name="Colpaert J."/>
            <person name="Kohler A."/>
            <person name="Nagy L.G."/>
            <person name="Floudas D."/>
            <person name="Copeland A."/>
            <person name="Barry K.W."/>
            <person name="Cichocki N."/>
            <person name="Veneault-Fourrey C."/>
            <person name="LaButti K."/>
            <person name="Lindquist E.A."/>
            <person name="Lipzen A."/>
            <person name="Lundell T."/>
            <person name="Morin E."/>
            <person name="Murat C."/>
            <person name="Sun H."/>
            <person name="Tunlid A."/>
            <person name="Henrissat B."/>
            <person name="Grigoriev I.V."/>
            <person name="Hibbett D.S."/>
            <person name="Martin F."/>
            <person name="Nordberg H.P."/>
            <person name="Cantor M.N."/>
            <person name="Hua S.X."/>
        </authorList>
    </citation>
    <scope>NUCLEOTIDE SEQUENCE [LARGE SCALE GENOMIC DNA]</scope>
    <source>
        <strain evidence="2 3">UH-Slu-Lm8-n1</strain>
    </source>
</reference>
<evidence type="ECO:0000259" key="1">
    <source>
        <dbReference type="Pfam" id="PF14529"/>
    </source>
</evidence>
<organism evidence="2 3">
    <name type="scientific">Suillus luteus UH-Slu-Lm8-n1</name>
    <dbReference type="NCBI Taxonomy" id="930992"/>
    <lineage>
        <taxon>Eukaryota</taxon>
        <taxon>Fungi</taxon>
        <taxon>Dikarya</taxon>
        <taxon>Basidiomycota</taxon>
        <taxon>Agaricomycotina</taxon>
        <taxon>Agaricomycetes</taxon>
        <taxon>Agaricomycetidae</taxon>
        <taxon>Boletales</taxon>
        <taxon>Suillineae</taxon>
        <taxon>Suillaceae</taxon>
        <taxon>Suillus</taxon>
    </lineage>
</organism>
<protein>
    <recommendedName>
        <fullName evidence="1">Endonuclease/exonuclease/phosphatase domain-containing protein</fullName>
    </recommendedName>
</protein>
<proteinExistence type="predicted"/>